<organism evidence="1 2">
    <name type="scientific">Catellatospora citrea</name>
    <dbReference type="NCBI Taxonomy" id="53366"/>
    <lineage>
        <taxon>Bacteria</taxon>
        <taxon>Bacillati</taxon>
        <taxon>Actinomycetota</taxon>
        <taxon>Actinomycetes</taxon>
        <taxon>Micromonosporales</taxon>
        <taxon>Micromonosporaceae</taxon>
        <taxon>Catellatospora</taxon>
    </lineage>
</organism>
<gene>
    <name evidence="1" type="ORF">Cci01nite_42470</name>
</gene>
<evidence type="ECO:0008006" key="3">
    <source>
        <dbReference type="Google" id="ProtNLM"/>
    </source>
</evidence>
<name>A0A8J3KL44_9ACTN</name>
<sequence>MTLIAIVSAKGSPGASTAALAFTLTWPSPVLLAECDPAGGDLLAGYLARYELPANRGVLPLASAALRGTAEAELAGNLIDLDAPRQQRMALPGLTEPAQSATLDLAWTSLGEFFARMAAQMVIADCGRLSAAHPPWALLAKADLVLLALRPHSLRTVSPAMSAVTAMRRQLPAGFVENSLGLLLIGGGIGGREVSRHLGVPVVASLPWDTATAGALCGDGRGRRRAPLMRRSAAAYESITALIAARRMDSALSRRDTEPLTPVLP</sequence>
<accession>A0A8J3KL44</accession>
<evidence type="ECO:0000313" key="2">
    <source>
        <dbReference type="Proteomes" id="UP000659904"/>
    </source>
</evidence>
<reference evidence="1 2" key="1">
    <citation type="submission" date="2021-01" db="EMBL/GenBank/DDBJ databases">
        <title>Whole genome shotgun sequence of Catellatospora citrea NBRC 14495.</title>
        <authorList>
            <person name="Komaki H."/>
            <person name="Tamura T."/>
        </authorList>
    </citation>
    <scope>NUCLEOTIDE SEQUENCE [LARGE SCALE GENOMIC DNA]</scope>
    <source>
        <strain evidence="1 2">NBRC 14495</strain>
    </source>
</reference>
<dbReference type="InterPro" id="IPR027417">
    <property type="entry name" value="P-loop_NTPase"/>
</dbReference>
<dbReference type="Gene3D" id="3.40.50.300">
    <property type="entry name" value="P-loop containing nucleotide triphosphate hydrolases"/>
    <property type="match status" value="1"/>
</dbReference>
<comment type="caution">
    <text evidence="1">The sequence shown here is derived from an EMBL/GenBank/DDBJ whole genome shotgun (WGS) entry which is preliminary data.</text>
</comment>
<protein>
    <recommendedName>
        <fullName evidence="3">MinD-like ATPase involved in chromosome partitioning or flagellar assembly</fullName>
    </recommendedName>
</protein>
<proteinExistence type="predicted"/>
<dbReference type="AlphaFoldDB" id="A0A8J3KL44"/>
<evidence type="ECO:0000313" key="1">
    <source>
        <dbReference type="EMBL" id="GIF99153.1"/>
    </source>
</evidence>
<dbReference type="RefSeq" id="WP_120318855.1">
    <property type="nucleotide sequence ID" value="NZ_BONH01000019.1"/>
</dbReference>
<dbReference type="Proteomes" id="UP000659904">
    <property type="component" value="Unassembled WGS sequence"/>
</dbReference>
<dbReference type="EMBL" id="BONH01000019">
    <property type="protein sequence ID" value="GIF99153.1"/>
    <property type="molecule type" value="Genomic_DNA"/>
</dbReference>
<dbReference type="SUPFAM" id="SSF52540">
    <property type="entry name" value="P-loop containing nucleoside triphosphate hydrolases"/>
    <property type="match status" value="1"/>
</dbReference>
<keyword evidence="2" id="KW-1185">Reference proteome</keyword>